<sequence length="206" mass="22600">MSLLPLTIIFQYGILALHSTTHDQVFYLYLVSKYPSGGLNLNAGHFSQLIALMCLAQIVYQFYFYPNIGPPRGRFSHLAMFRIGSLLYIPAYLSVILYRVFASASDDGNFFLMCALAISTAIRFCAITFSYTAVAVLLNYMSPPHIVGYANGIAQSIVSLARFCGPVLGGLMWSMSVQDNPAGYPFGFLICSAVCGLAVSHSLFIR</sequence>
<dbReference type="Proteomes" id="UP001148662">
    <property type="component" value="Unassembled WGS sequence"/>
</dbReference>
<dbReference type="EMBL" id="JANHOG010001521">
    <property type="protein sequence ID" value="KAJ3535728.1"/>
    <property type="molecule type" value="Genomic_DNA"/>
</dbReference>
<comment type="caution">
    <text evidence="1">The sequence shown here is derived from an EMBL/GenBank/DDBJ whole genome shotgun (WGS) entry which is preliminary data.</text>
</comment>
<accession>A0ACC1SAQ3</accession>
<proteinExistence type="predicted"/>
<gene>
    <name evidence="1" type="ORF">NM688_g6935</name>
</gene>
<protein>
    <submittedName>
        <fullName evidence="1">Uncharacterized protein</fullName>
    </submittedName>
</protein>
<organism evidence="1 2">
    <name type="scientific">Phlebia brevispora</name>
    <dbReference type="NCBI Taxonomy" id="194682"/>
    <lineage>
        <taxon>Eukaryota</taxon>
        <taxon>Fungi</taxon>
        <taxon>Dikarya</taxon>
        <taxon>Basidiomycota</taxon>
        <taxon>Agaricomycotina</taxon>
        <taxon>Agaricomycetes</taxon>
        <taxon>Polyporales</taxon>
        <taxon>Meruliaceae</taxon>
        <taxon>Phlebia</taxon>
    </lineage>
</organism>
<reference evidence="1" key="1">
    <citation type="submission" date="2022-07" db="EMBL/GenBank/DDBJ databases">
        <title>Genome Sequence of Phlebia brevispora.</title>
        <authorList>
            <person name="Buettner E."/>
        </authorList>
    </citation>
    <scope>NUCLEOTIDE SEQUENCE</scope>
    <source>
        <strain evidence="1">MPL23</strain>
    </source>
</reference>
<evidence type="ECO:0000313" key="2">
    <source>
        <dbReference type="Proteomes" id="UP001148662"/>
    </source>
</evidence>
<evidence type="ECO:0000313" key="1">
    <source>
        <dbReference type="EMBL" id="KAJ3535728.1"/>
    </source>
</evidence>
<keyword evidence="2" id="KW-1185">Reference proteome</keyword>
<name>A0ACC1SAQ3_9APHY</name>